<dbReference type="Pfam" id="PF02625">
    <property type="entry name" value="XdhC_CoxI"/>
    <property type="match status" value="1"/>
</dbReference>
<dbReference type="RefSeq" id="WP_166284041.1">
    <property type="nucleotide sequence ID" value="NZ_JTHE03000090.1"/>
</dbReference>
<reference evidence="3 4" key="1">
    <citation type="journal article" date="2015" name="Genome Announc.">
        <title>Draft Genome Sequence of Filamentous Marine Cyanobacterium Lyngbya confervoides Strain BDU141951.</title>
        <authorList>
            <person name="Chandrababunaidu M.M."/>
            <person name="Sen D."/>
            <person name="Tripathy S."/>
        </authorList>
    </citation>
    <scope>NUCLEOTIDE SEQUENCE [LARGE SCALE GENOMIC DNA]</scope>
    <source>
        <strain evidence="3 4">BDU141951</strain>
    </source>
</reference>
<comment type="caution">
    <text evidence="3">The sequence shown here is derived from an EMBL/GenBank/DDBJ whole genome shotgun (WGS) entry which is preliminary data.</text>
</comment>
<gene>
    <name evidence="3" type="ORF">QQ91_0015585</name>
</gene>
<dbReference type="PANTHER" id="PTHR30388">
    <property type="entry name" value="ALDEHYDE OXIDOREDUCTASE MOLYBDENUM COFACTOR ASSEMBLY PROTEIN"/>
    <property type="match status" value="1"/>
</dbReference>
<dbReference type="EMBL" id="JTHE03000090">
    <property type="protein sequence ID" value="MCM1984247.1"/>
    <property type="molecule type" value="Genomic_DNA"/>
</dbReference>
<feature type="domain" description="XdhC- CoxI" evidence="1">
    <location>
        <begin position="15"/>
        <end position="74"/>
    </location>
</feature>
<evidence type="ECO:0000313" key="4">
    <source>
        <dbReference type="Proteomes" id="UP000031561"/>
    </source>
</evidence>
<name>A0ABD4T6Q4_9CYAN</name>
<proteinExistence type="predicted"/>
<sequence length="338" mass="36872">MMPQIQFWKTLLQALQRGQSVFLALVVGHTKGSPGTTGAKLLVTSEGTIAGTVGGGIMEHRIIERATQVLQGGSFRPEIQTLVHCQEGTGQKSGLICAGSQTNLYYLCSPTSDATLMDQLAVLLGQDNPAILWISPAEMAIRPGSVSLRQPIIHLTYSAEAWLYQEQLFNRRRLAIFGGGHCALALSRVMEDLNYAVCVFDTRPNLKPCQQNASVPLQILEDYKTAGETLSYPEITCVAVMTTEVCTDVRALLGVVRRPFPYIGVMGSPAKLSTIWAHLQQAGVSTDDLANLYAPIGLPLNSHTPEEIAIAVAAQILQERDRWEFWRQDRGDALAQAI</sequence>
<protein>
    <submittedName>
        <fullName evidence="3">XdhC family protein</fullName>
    </submittedName>
</protein>
<dbReference type="AlphaFoldDB" id="A0ABD4T6Q4"/>
<accession>A0ABD4T6Q4</accession>
<dbReference type="PANTHER" id="PTHR30388:SF6">
    <property type="entry name" value="XANTHINE DEHYDROGENASE SUBUNIT A-RELATED"/>
    <property type="match status" value="1"/>
</dbReference>
<keyword evidence="4" id="KW-1185">Reference proteome</keyword>
<dbReference type="Pfam" id="PF13478">
    <property type="entry name" value="XdhC_C"/>
    <property type="match status" value="1"/>
</dbReference>
<evidence type="ECO:0000259" key="1">
    <source>
        <dbReference type="Pfam" id="PF02625"/>
    </source>
</evidence>
<evidence type="ECO:0000313" key="3">
    <source>
        <dbReference type="EMBL" id="MCM1984247.1"/>
    </source>
</evidence>
<feature type="domain" description="XdhC Rossmann" evidence="2">
    <location>
        <begin position="174"/>
        <end position="316"/>
    </location>
</feature>
<organism evidence="3 4">
    <name type="scientific">Lyngbya confervoides BDU141951</name>
    <dbReference type="NCBI Taxonomy" id="1574623"/>
    <lineage>
        <taxon>Bacteria</taxon>
        <taxon>Bacillati</taxon>
        <taxon>Cyanobacteriota</taxon>
        <taxon>Cyanophyceae</taxon>
        <taxon>Oscillatoriophycideae</taxon>
        <taxon>Oscillatoriales</taxon>
        <taxon>Microcoleaceae</taxon>
        <taxon>Lyngbya</taxon>
    </lineage>
</organism>
<dbReference type="Gene3D" id="3.40.50.720">
    <property type="entry name" value="NAD(P)-binding Rossmann-like Domain"/>
    <property type="match status" value="1"/>
</dbReference>
<dbReference type="InterPro" id="IPR052698">
    <property type="entry name" value="MoCofactor_Util/Proc"/>
</dbReference>
<dbReference type="InterPro" id="IPR003777">
    <property type="entry name" value="XdhC_CoxI"/>
</dbReference>
<dbReference type="InterPro" id="IPR027051">
    <property type="entry name" value="XdhC_Rossmann_dom"/>
</dbReference>
<evidence type="ECO:0000259" key="2">
    <source>
        <dbReference type="Pfam" id="PF13478"/>
    </source>
</evidence>
<dbReference type="Proteomes" id="UP000031561">
    <property type="component" value="Unassembled WGS sequence"/>
</dbReference>